<keyword evidence="4" id="KW-1185">Reference proteome</keyword>
<dbReference type="Pfam" id="PF20231">
    <property type="entry name" value="DUF6589"/>
    <property type="match status" value="1"/>
</dbReference>
<feature type="domain" description="DUF6589" evidence="2">
    <location>
        <begin position="1"/>
        <end position="357"/>
    </location>
</feature>
<dbReference type="InterPro" id="IPR046496">
    <property type="entry name" value="DUF6589"/>
</dbReference>
<dbReference type="EMBL" id="OZ037951">
    <property type="protein sequence ID" value="CAL1715104.1"/>
    <property type="molecule type" value="Genomic_DNA"/>
</dbReference>
<feature type="region of interest" description="Disordered" evidence="1">
    <location>
        <begin position="162"/>
        <end position="206"/>
    </location>
</feature>
<name>A0ABP1E8C4_9APHY</name>
<dbReference type="Proteomes" id="UP001497453">
    <property type="component" value="Chromosome 8"/>
</dbReference>
<evidence type="ECO:0000313" key="4">
    <source>
        <dbReference type="Proteomes" id="UP001497453"/>
    </source>
</evidence>
<reference evidence="4" key="1">
    <citation type="submission" date="2024-04" db="EMBL/GenBank/DDBJ databases">
        <authorList>
            <person name="Shaw F."/>
            <person name="Minotto A."/>
        </authorList>
    </citation>
    <scope>NUCLEOTIDE SEQUENCE [LARGE SCALE GENOMIC DNA]</scope>
</reference>
<accession>A0ABP1E8C4</accession>
<feature type="compositionally biased region" description="Acidic residues" evidence="1">
    <location>
        <begin position="493"/>
        <end position="527"/>
    </location>
</feature>
<protein>
    <recommendedName>
        <fullName evidence="2">DUF6589 domain-containing protein</fullName>
    </recommendedName>
</protein>
<evidence type="ECO:0000259" key="2">
    <source>
        <dbReference type="Pfam" id="PF20231"/>
    </source>
</evidence>
<evidence type="ECO:0000256" key="1">
    <source>
        <dbReference type="SAM" id="MobiDB-lite"/>
    </source>
</evidence>
<feature type="region of interest" description="Disordered" evidence="1">
    <location>
        <begin position="486"/>
        <end position="542"/>
    </location>
</feature>
<feature type="compositionally biased region" description="Polar residues" evidence="1">
    <location>
        <begin position="164"/>
        <end position="184"/>
    </location>
</feature>
<gene>
    <name evidence="3" type="ORF">GFSPODELE1_LOCUS10062</name>
</gene>
<proteinExistence type="predicted"/>
<sequence>MWHTGWTDLNQLIESHWGKLSSRDPSTLAHNAARIKRPTPSNLKKVDYNSGIDLVYLILDARMLDCWQYDAMNYPYVMSLIVLSSRLYFSQQDIFEYFKKLSDEKKVPAFEDLEVAARKLHRAYSSVRGVEYATASVEGTQGHQAAWHRTVPLGSPWTPPTAFDKSTCSNSDNTQQRTRSNSLQPRPLKRRRTEDEETETDDSPFTGDRCLMQSIVFMRDALVSREFTYALAEGDIGRVYEALKIMLFTFAGSSHSKYTTYLLEFIIDLEYESTPELRAAVLNSLVVNLSGKGGHFCAADWLQERNNRIIQMIAERKGVQYNARYLRNVVSRNVHHLSRLLDDIRSGVDLKDHSAKHCKPHENAELTILLQIFRSEEIHSRCPGRAYDKITDARDVDNYRSGLDNLRNGRLQRFITETLHFRHSDTTSSDGTALLADLSEALMEEDSEASSLPDPYSMCSVHLEDGTLVVTNDALTDREITMMIGELEGMQAQDDDNGDAEDEDEENEDSDGYSDSADEDALEEVEVDPQSMDLSDNEGDGA</sequence>
<organism evidence="3 4">
    <name type="scientific">Somion occarium</name>
    <dbReference type="NCBI Taxonomy" id="3059160"/>
    <lineage>
        <taxon>Eukaryota</taxon>
        <taxon>Fungi</taxon>
        <taxon>Dikarya</taxon>
        <taxon>Basidiomycota</taxon>
        <taxon>Agaricomycotina</taxon>
        <taxon>Agaricomycetes</taxon>
        <taxon>Polyporales</taxon>
        <taxon>Cerrenaceae</taxon>
        <taxon>Somion</taxon>
    </lineage>
</organism>
<evidence type="ECO:0000313" key="3">
    <source>
        <dbReference type="EMBL" id="CAL1715104.1"/>
    </source>
</evidence>